<feature type="transmembrane region" description="Helical" evidence="8">
    <location>
        <begin position="362"/>
        <end position="378"/>
    </location>
</feature>
<evidence type="ECO:0000256" key="7">
    <source>
        <dbReference type="ARBA" id="ARBA00023136"/>
    </source>
</evidence>
<keyword evidence="4 10" id="KW-0808">Transferase</keyword>
<feature type="transmembrane region" description="Helical" evidence="8">
    <location>
        <begin position="189"/>
        <end position="216"/>
    </location>
</feature>
<feature type="transmembrane region" description="Helical" evidence="8">
    <location>
        <begin position="136"/>
        <end position="155"/>
    </location>
</feature>
<protein>
    <submittedName>
        <fullName evidence="10">4-amino-4-deoxy-L-arabinose transferase</fullName>
    </submittedName>
</protein>
<evidence type="ECO:0000256" key="4">
    <source>
        <dbReference type="ARBA" id="ARBA00022679"/>
    </source>
</evidence>
<dbReference type="GO" id="GO:0009103">
    <property type="term" value="P:lipopolysaccharide biosynthetic process"/>
    <property type="evidence" value="ECO:0007669"/>
    <property type="project" value="UniProtKB-ARBA"/>
</dbReference>
<feature type="transmembrane region" description="Helical" evidence="8">
    <location>
        <begin position="161"/>
        <end position="177"/>
    </location>
</feature>
<proteinExistence type="predicted"/>
<dbReference type="AlphaFoldDB" id="A0A1M5HWW6"/>
<feature type="transmembrane region" description="Helical" evidence="8">
    <location>
        <begin position="228"/>
        <end position="247"/>
    </location>
</feature>
<evidence type="ECO:0000256" key="6">
    <source>
        <dbReference type="ARBA" id="ARBA00022989"/>
    </source>
</evidence>
<organism evidence="10 11">
    <name type="scientific">Bradyrhizobium erythrophlei</name>
    <dbReference type="NCBI Taxonomy" id="1437360"/>
    <lineage>
        <taxon>Bacteria</taxon>
        <taxon>Pseudomonadati</taxon>
        <taxon>Pseudomonadota</taxon>
        <taxon>Alphaproteobacteria</taxon>
        <taxon>Hyphomicrobiales</taxon>
        <taxon>Nitrobacteraceae</taxon>
        <taxon>Bradyrhizobium</taxon>
    </lineage>
</organism>
<feature type="transmembrane region" description="Helical" evidence="8">
    <location>
        <begin position="107"/>
        <end position="129"/>
    </location>
</feature>
<evidence type="ECO:0000256" key="5">
    <source>
        <dbReference type="ARBA" id="ARBA00022692"/>
    </source>
</evidence>
<accession>A0A1M5HWW6</accession>
<keyword evidence="2" id="KW-1003">Cell membrane</keyword>
<feature type="transmembrane region" description="Helical" evidence="8">
    <location>
        <begin position="334"/>
        <end position="355"/>
    </location>
</feature>
<name>A0A1M5HWW6_9BRAD</name>
<dbReference type="PANTHER" id="PTHR33908:SF9">
    <property type="entry name" value="BLL5595 PROTEIN"/>
    <property type="match status" value="1"/>
</dbReference>
<dbReference type="GO" id="GO:0016763">
    <property type="term" value="F:pentosyltransferase activity"/>
    <property type="evidence" value="ECO:0007669"/>
    <property type="project" value="TreeGrafter"/>
</dbReference>
<keyword evidence="3" id="KW-0328">Glycosyltransferase</keyword>
<dbReference type="EMBL" id="LT670817">
    <property type="protein sequence ID" value="SHG20454.1"/>
    <property type="molecule type" value="Genomic_DNA"/>
</dbReference>
<evidence type="ECO:0000256" key="2">
    <source>
        <dbReference type="ARBA" id="ARBA00022475"/>
    </source>
</evidence>
<evidence type="ECO:0000259" key="9">
    <source>
        <dbReference type="Pfam" id="PF13231"/>
    </source>
</evidence>
<dbReference type="GO" id="GO:0005886">
    <property type="term" value="C:plasma membrane"/>
    <property type="evidence" value="ECO:0007669"/>
    <property type="project" value="UniProtKB-SubCell"/>
</dbReference>
<evidence type="ECO:0000256" key="8">
    <source>
        <dbReference type="SAM" id="Phobius"/>
    </source>
</evidence>
<sequence length="548" mass="61021">MAMTEAVSLAAGARSRIRSIGRRGAARLVAWAGDEKLSLWLVAGFVVLHVVLWTVILIRLRAAQDVHFDVAEAFAWGQKFLLGYGKHPPLSGWVAGLWFMLFPVTDWSTYALAMVTVGVGMMICWAIALRVVDRRRAFLVVVMLAIYPIFNLKGFKYNPDLLQLITLPLVVLAYLDAFEKRTIRSGIWLGLAGALALMTKYWVLTMIGALGLAALIHPARMLFLRSPAPWVAIVTLVVAMVPHFIWLKQVDFVPFRYPGDTYSISNHIQSLELVLVYIGHNIALLALPLVVVAVALAWSPHAWMLLRRDPRAFVTQPWSRDANSDVRMNQARNIWIVQGIVAVGPLIGALVFSIYLKTDWGISLFFLTPLAVVAIPQLRLRRAALVRVVATWLVISLMVLVAAPLIVPITMLRNAAGQFTYGSHSQLARELTELWHQRFHSHWKVVAGPTDVGEPMTFYSPDHPMPLTPNEIWSSGLTSLDEAKRYGFIGICEVGGWNQQACDAWMKQNSAGGEGMVITTRRFFRGSAMAATEWNVFVVPPANREAPE</sequence>
<dbReference type="PANTHER" id="PTHR33908">
    <property type="entry name" value="MANNOSYLTRANSFERASE YKCB-RELATED"/>
    <property type="match status" value="1"/>
</dbReference>
<feature type="transmembrane region" description="Helical" evidence="8">
    <location>
        <begin position="274"/>
        <end position="298"/>
    </location>
</feature>
<feature type="domain" description="Glycosyltransferase RgtA/B/C/D-like" evidence="9">
    <location>
        <begin position="86"/>
        <end position="246"/>
    </location>
</feature>
<keyword evidence="5 8" id="KW-0812">Transmembrane</keyword>
<evidence type="ECO:0000313" key="11">
    <source>
        <dbReference type="Proteomes" id="UP000189796"/>
    </source>
</evidence>
<evidence type="ECO:0000256" key="3">
    <source>
        <dbReference type="ARBA" id="ARBA00022676"/>
    </source>
</evidence>
<dbReference type="RefSeq" id="WP_079599998.1">
    <property type="nucleotide sequence ID" value="NZ_LT670817.1"/>
</dbReference>
<evidence type="ECO:0000313" key="10">
    <source>
        <dbReference type="EMBL" id="SHG20454.1"/>
    </source>
</evidence>
<evidence type="ECO:0000256" key="1">
    <source>
        <dbReference type="ARBA" id="ARBA00004651"/>
    </source>
</evidence>
<feature type="transmembrane region" description="Helical" evidence="8">
    <location>
        <begin position="384"/>
        <end position="407"/>
    </location>
</feature>
<dbReference type="InterPro" id="IPR050297">
    <property type="entry name" value="LipidA_mod_glycosyltrf_83"/>
</dbReference>
<dbReference type="Proteomes" id="UP000189796">
    <property type="component" value="Chromosome I"/>
</dbReference>
<keyword evidence="7 8" id="KW-0472">Membrane</keyword>
<dbReference type="InterPro" id="IPR038731">
    <property type="entry name" value="RgtA/B/C-like"/>
</dbReference>
<comment type="subcellular location">
    <subcellularLocation>
        <location evidence="1">Cell membrane</location>
        <topology evidence="1">Multi-pass membrane protein</topology>
    </subcellularLocation>
</comment>
<feature type="transmembrane region" description="Helical" evidence="8">
    <location>
        <begin position="37"/>
        <end position="60"/>
    </location>
</feature>
<gene>
    <name evidence="10" type="ORF">SAMN05443248_0684</name>
</gene>
<keyword evidence="6 8" id="KW-1133">Transmembrane helix</keyword>
<reference evidence="10 11" key="1">
    <citation type="submission" date="2016-11" db="EMBL/GenBank/DDBJ databases">
        <authorList>
            <person name="Jaros S."/>
            <person name="Januszkiewicz K."/>
            <person name="Wedrychowicz H."/>
        </authorList>
    </citation>
    <scope>NUCLEOTIDE SEQUENCE [LARGE SCALE GENOMIC DNA]</scope>
    <source>
        <strain evidence="10 11">GAS138</strain>
    </source>
</reference>
<feature type="transmembrane region" description="Helical" evidence="8">
    <location>
        <begin position="81"/>
        <end position="101"/>
    </location>
</feature>
<dbReference type="Pfam" id="PF13231">
    <property type="entry name" value="PMT_2"/>
    <property type="match status" value="1"/>
</dbReference>